<name>A0A4X1V5H7_PIG</name>
<feature type="domain" description="MAP3K HisK-N-like globin" evidence="2">
    <location>
        <begin position="1"/>
        <end position="68"/>
    </location>
</feature>
<reference evidence="3" key="2">
    <citation type="submission" date="2025-08" db="UniProtKB">
        <authorList>
            <consortium name="Ensembl"/>
        </authorList>
    </citation>
    <scope>IDENTIFICATION</scope>
</reference>
<dbReference type="Proteomes" id="UP000314985">
    <property type="component" value="Unassembled WGS sequence"/>
</dbReference>
<dbReference type="InterPro" id="IPR046873">
    <property type="entry name" value="HisK-N-like"/>
</dbReference>
<dbReference type="Ensembl" id="ENSSSCT00070043529.1">
    <property type="protein sequence ID" value="ENSSSCP00070036640.1"/>
    <property type="gene ID" value="ENSSSCG00070021899.1"/>
</dbReference>
<keyword evidence="1" id="KW-0175">Coiled coil</keyword>
<evidence type="ECO:0000256" key="1">
    <source>
        <dbReference type="SAM" id="Coils"/>
    </source>
</evidence>
<proteinExistence type="predicted"/>
<sequence length="262" mass="29922">MASTISKLKVDLDFDSSSIHQIHLVLFGFQDAVNKILRNHLIRPHWMFAMDNIIRRAVQAAVTILIPELQAHFEPASESEGVFKDTDEVEEDYPPADPQGSQAPAAYGWSRPASVVAQEAEPQQLYQQHLSLQLSQLRQETNRLLEHLVQKEREYQNLLRQTLEQKTQELYHLQLQFKSNETTASSASPPGSHGQRTDQELVDWLQLQGADTKTIEKILEEGYTLSDILNDITKEDLRYLRLRGGLLCRLWTAVHKGDTTVQ</sequence>
<accession>A0A4X1V5H7</accession>
<evidence type="ECO:0000259" key="2">
    <source>
        <dbReference type="Pfam" id="PF20302"/>
    </source>
</evidence>
<dbReference type="Pfam" id="PF20302">
    <property type="entry name" value="HisK-N-like"/>
    <property type="match status" value="1"/>
</dbReference>
<organism evidence="3 4">
    <name type="scientific">Sus scrofa</name>
    <name type="common">Pig</name>
    <dbReference type="NCBI Taxonomy" id="9823"/>
    <lineage>
        <taxon>Eukaryota</taxon>
        <taxon>Metazoa</taxon>
        <taxon>Chordata</taxon>
        <taxon>Craniata</taxon>
        <taxon>Vertebrata</taxon>
        <taxon>Euteleostomi</taxon>
        <taxon>Mammalia</taxon>
        <taxon>Eutheria</taxon>
        <taxon>Laurasiatheria</taxon>
        <taxon>Artiodactyla</taxon>
        <taxon>Suina</taxon>
        <taxon>Suidae</taxon>
        <taxon>Sus</taxon>
    </lineage>
</organism>
<evidence type="ECO:0000313" key="4">
    <source>
        <dbReference type="Proteomes" id="UP000314985"/>
    </source>
</evidence>
<reference evidence="4" key="1">
    <citation type="submission" date="2017-08" db="EMBL/GenBank/DDBJ databases">
        <title>USMARCv1.0.</title>
        <authorList>
            <person name="Hannum G.I."/>
            <person name="Koren S."/>
            <person name="Schroeder S.G."/>
            <person name="Chin S.C."/>
            <person name="Nonneman D.J."/>
            <person name="Becker S.A."/>
            <person name="Rosen B.D."/>
            <person name="Bickhart D.M."/>
            <person name="Putnam N.H."/>
            <person name="Green R.E."/>
            <person name="Tuggle C.K."/>
            <person name="Liu H."/>
            <person name="Rohrer G.A."/>
            <person name="Warr A."/>
            <person name="Hall R."/>
            <person name="Kim K."/>
            <person name="Hume D.A."/>
            <person name="Talbot R."/>
            <person name="Chow W."/>
            <person name="Howe K."/>
            <person name="Schwartz A.S."/>
            <person name="Watson M."/>
            <person name="Archibald A.L."/>
            <person name="Phillippy A.M."/>
            <person name="Smith T.P.L."/>
        </authorList>
    </citation>
    <scope>NUCLEOTIDE SEQUENCE [LARGE SCALE GENOMIC DNA]</scope>
</reference>
<dbReference type="InterPro" id="IPR013761">
    <property type="entry name" value="SAM/pointed_sf"/>
</dbReference>
<dbReference type="SUPFAM" id="SSF47769">
    <property type="entry name" value="SAM/Pointed domain"/>
    <property type="match status" value="1"/>
</dbReference>
<protein>
    <submittedName>
        <fullName evidence="3">Mitogen-activated protein kinase kinase kinase 15</fullName>
    </submittedName>
</protein>
<feature type="coiled-coil region" evidence="1">
    <location>
        <begin position="134"/>
        <end position="165"/>
    </location>
</feature>
<evidence type="ECO:0000313" key="3">
    <source>
        <dbReference type="Ensembl" id="ENSSSCP00070036640.1"/>
    </source>
</evidence>
<dbReference type="AlphaFoldDB" id="A0A4X1V5H7"/>